<dbReference type="OrthoDB" id="257098at2"/>
<dbReference type="GO" id="GO:0016787">
    <property type="term" value="F:hydrolase activity"/>
    <property type="evidence" value="ECO:0007669"/>
    <property type="project" value="UniProtKB-KW"/>
</dbReference>
<dbReference type="Proteomes" id="UP000189857">
    <property type="component" value="Unassembled WGS sequence"/>
</dbReference>
<dbReference type="Gene3D" id="3.40.50.850">
    <property type="entry name" value="Isochorismatase-like"/>
    <property type="match status" value="1"/>
</dbReference>
<dbReference type="InterPro" id="IPR000868">
    <property type="entry name" value="Isochorismatase-like_dom"/>
</dbReference>
<accession>A0A1T4P9M5</accession>
<evidence type="ECO:0000313" key="4">
    <source>
        <dbReference type="EMBL" id="SJZ88081.1"/>
    </source>
</evidence>
<dbReference type="EMBL" id="FUXA01000011">
    <property type="protein sequence ID" value="SJZ88081.1"/>
    <property type="molecule type" value="Genomic_DNA"/>
</dbReference>
<evidence type="ECO:0000256" key="1">
    <source>
        <dbReference type="ARBA" id="ARBA00006336"/>
    </source>
</evidence>
<dbReference type="InterPro" id="IPR050272">
    <property type="entry name" value="Isochorismatase-like_hydrls"/>
</dbReference>
<dbReference type="SUPFAM" id="SSF52499">
    <property type="entry name" value="Isochorismatase-like hydrolases"/>
    <property type="match status" value="1"/>
</dbReference>
<organism evidence="4 5">
    <name type="scientific">Eubacterium ruminantium</name>
    <dbReference type="NCBI Taxonomy" id="42322"/>
    <lineage>
        <taxon>Bacteria</taxon>
        <taxon>Bacillati</taxon>
        <taxon>Bacillota</taxon>
        <taxon>Clostridia</taxon>
        <taxon>Eubacteriales</taxon>
        <taxon>Eubacteriaceae</taxon>
        <taxon>Eubacterium</taxon>
    </lineage>
</organism>
<dbReference type="Pfam" id="PF00857">
    <property type="entry name" value="Isochorismatase"/>
    <property type="match status" value="1"/>
</dbReference>
<sequence length="167" mass="18699">MKKALLVIDMQEFIVGENHANIFKYPGDMVARVNKVIDENADSVIIYISNLMRNNIWNKFAPFQCYEGTLQAELVKGLHVNSKYCFTKYKGDAFSNPKLTTFIKENGIDLIELVGVDGGGCVSLTAISACDLGFKVVLNNNAIGTTFVRKRDKYFKRLKKLGAEFVS</sequence>
<evidence type="ECO:0000313" key="5">
    <source>
        <dbReference type="Proteomes" id="UP000189857"/>
    </source>
</evidence>
<evidence type="ECO:0000259" key="3">
    <source>
        <dbReference type="Pfam" id="PF00857"/>
    </source>
</evidence>
<comment type="similarity">
    <text evidence="1">Belongs to the isochorismatase family.</text>
</comment>
<dbReference type="AlphaFoldDB" id="A0A1T4P9M5"/>
<protein>
    <submittedName>
        <fullName evidence="4">Nicotinamidase-related amidase</fullName>
    </submittedName>
</protein>
<feature type="domain" description="Isochorismatase-like" evidence="3">
    <location>
        <begin position="4"/>
        <end position="166"/>
    </location>
</feature>
<proteinExistence type="inferred from homology"/>
<dbReference type="CDD" id="cd00431">
    <property type="entry name" value="cysteine_hydrolases"/>
    <property type="match status" value="1"/>
</dbReference>
<dbReference type="RefSeq" id="WP_078787700.1">
    <property type="nucleotide sequence ID" value="NZ_FMTO01000010.1"/>
</dbReference>
<gene>
    <name evidence="4" type="ORF">SAMN02745110_01878</name>
</gene>
<reference evidence="4 5" key="1">
    <citation type="submission" date="2017-02" db="EMBL/GenBank/DDBJ databases">
        <authorList>
            <person name="Peterson S.W."/>
        </authorList>
    </citation>
    <scope>NUCLEOTIDE SEQUENCE [LARGE SCALE GENOMIC DNA]</scope>
    <source>
        <strain evidence="4 5">ATCC 17233</strain>
    </source>
</reference>
<keyword evidence="5" id="KW-1185">Reference proteome</keyword>
<dbReference type="InterPro" id="IPR036380">
    <property type="entry name" value="Isochorismatase-like_sf"/>
</dbReference>
<keyword evidence="2" id="KW-0378">Hydrolase</keyword>
<name>A0A1T4P9M5_9FIRM</name>
<evidence type="ECO:0000256" key="2">
    <source>
        <dbReference type="ARBA" id="ARBA00022801"/>
    </source>
</evidence>
<dbReference type="PANTHER" id="PTHR43540">
    <property type="entry name" value="PEROXYUREIDOACRYLATE/UREIDOACRYLATE AMIDOHYDROLASE-RELATED"/>
    <property type="match status" value="1"/>
</dbReference>